<dbReference type="InterPro" id="IPR035959">
    <property type="entry name" value="RutC-like_sf"/>
</dbReference>
<organism evidence="1 2">
    <name type="scientific">Seiridium unicorne</name>
    <dbReference type="NCBI Taxonomy" id="138068"/>
    <lineage>
        <taxon>Eukaryota</taxon>
        <taxon>Fungi</taxon>
        <taxon>Dikarya</taxon>
        <taxon>Ascomycota</taxon>
        <taxon>Pezizomycotina</taxon>
        <taxon>Sordariomycetes</taxon>
        <taxon>Xylariomycetidae</taxon>
        <taxon>Amphisphaeriales</taxon>
        <taxon>Sporocadaceae</taxon>
        <taxon>Seiridium</taxon>
    </lineage>
</organism>
<name>A0ABR2VI54_9PEZI</name>
<evidence type="ECO:0000313" key="2">
    <source>
        <dbReference type="Proteomes" id="UP001408356"/>
    </source>
</evidence>
<sequence>MPNSSGNQPHTFNPAGVPAPPPTYNHVAVTPLLPTSKLISLAGLTGCDPARSDNPKTVPEQATIAYAKIKTCLAAAGATPRDIVQVKHYIVKETGDSKTDKLDVVDRGWGDLWVKFMDNEAGGHRPPDTVVGVASLAKKDILYECEVWAIVH</sequence>
<dbReference type="Proteomes" id="UP001408356">
    <property type="component" value="Unassembled WGS sequence"/>
</dbReference>
<dbReference type="CDD" id="cd00448">
    <property type="entry name" value="YjgF_YER057c_UK114_family"/>
    <property type="match status" value="1"/>
</dbReference>
<reference evidence="1 2" key="1">
    <citation type="journal article" date="2024" name="J. Plant Pathol.">
        <title>Sequence and assembly of the genome of Seiridium unicorne, isolate CBS 538.82, causal agent of cypress canker disease.</title>
        <authorList>
            <person name="Scali E."/>
            <person name="Rocca G.D."/>
            <person name="Danti R."/>
            <person name="Garbelotto M."/>
            <person name="Barberini S."/>
            <person name="Baroncelli R."/>
            <person name="Emiliani G."/>
        </authorList>
    </citation>
    <scope>NUCLEOTIDE SEQUENCE [LARGE SCALE GENOMIC DNA]</scope>
    <source>
        <strain evidence="1 2">BM-138-508</strain>
    </source>
</reference>
<comment type="caution">
    <text evidence="1">The sequence shown here is derived from an EMBL/GenBank/DDBJ whole genome shotgun (WGS) entry which is preliminary data.</text>
</comment>
<dbReference type="Pfam" id="PF01042">
    <property type="entry name" value="Ribonuc_L-PSP"/>
    <property type="match status" value="1"/>
</dbReference>
<protein>
    <submittedName>
        <fullName evidence="1">Endoribonuclease L-PSP/chorismate mutase-like domain-containing protein</fullName>
    </submittedName>
</protein>
<evidence type="ECO:0000313" key="1">
    <source>
        <dbReference type="EMBL" id="KAK9426610.1"/>
    </source>
</evidence>
<dbReference type="InterPro" id="IPR006175">
    <property type="entry name" value="YjgF/YER057c/UK114"/>
</dbReference>
<dbReference type="Gene3D" id="3.30.1330.40">
    <property type="entry name" value="RutC-like"/>
    <property type="match status" value="1"/>
</dbReference>
<dbReference type="SUPFAM" id="SSF55298">
    <property type="entry name" value="YjgF-like"/>
    <property type="match status" value="1"/>
</dbReference>
<keyword evidence="2" id="KW-1185">Reference proteome</keyword>
<accession>A0ABR2VI54</accession>
<dbReference type="EMBL" id="JARVKF010000001">
    <property type="protein sequence ID" value="KAK9426610.1"/>
    <property type="molecule type" value="Genomic_DNA"/>
</dbReference>
<proteinExistence type="predicted"/>
<gene>
    <name evidence="1" type="ORF">SUNI508_00137</name>
</gene>